<dbReference type="Pfam" id="PF00528">
    <property type="entry name" value="BPD_transp_1"/>
    <property type="match status" value="1"/>
</dbReference>
<accession>A0A559IGZ5</accession>
<feature type="transmembrane region" description="Helical" evidence="7">
    <location>
        <begin position="159"/>
        <end position="178"/>
    </location>
</feature>
<dbReference type="Gene3D" id="1.10.3720.10">
    <property type="entry name" value="MetI-like"/>
    <property type="match status" value="1"/>
</dbReference>
<evidence type="ECO:0000256" key="3">
    <source>
        <dbReference type="ARBA" id="ARBA00022475"/>
    </source>
</evidence>
<evidence type="ECO:0000256" key="5">
    <source>
        <dbReference type="ARBA" id="ARBA00022989"/>
    </source>
</evidence>
<dbReference type="AlphaFoldDB" id="A0A559IGZ5"/>
<gene>
    <name evidence="9" type="ORF">FPZ44_23045</name>
</gene>
<comment type="similarity">
    <text evidence="7">Belongs to the binding-protein-dependent transport system permease family.</text>
</comment>
<dbReference type="Proteomes" id="UP000318102">
    <property type="component" value="Unassembled WGS sequence"/>
</dbReference>
<evidence type="ECO:0000256" key="1">
    <source>
        <dbReference type="ARBA" id="ARBA00004651"/>
    </source>
</evidence>
<proteinExistence type="inferred from homology"/>
<dbReference type="PANTHER" id="PTHR30465">
    <property type="entry name" value="INNER MEMBRANE ABC TRANSPORTER"/>
    <property type="match status" value="1"/>
</dbReference>
<feature type="transmembrane region" description="Helical" evidence="7">
    <location>
        <begin position="271"/>
        <end position="292"/>
    </location>
</feature>
<dbReference type="EMBL" id="VNJK01000005">
    <property type="protein sequence ID" value="TVX86800.1"/>
    <property type="molecule type" value="Genomic_DNA"/>
</dbReference>
<keyword evidence="4 7" id="KW-0812">Transmembrane</keyword>
<feature type="transmembrane region" description="Helical" evidence="7">
    <location>
        <begin position="120"/>
        <end position="143"/>
    </location>
</feature>
<evidence type="ECO:0000256" key="2">
    <source>
        <dbReference type="ARBA" id="ARBA00022448"/>
    </source>
</evidence>
<keyword evidence="10" id="KW-1185">Reference proteome</keyword>
<feature type="transmembrane region" description="Helical" evidence="7">
    <location>
        <begin position="220"/>
        <end position="242"/>
    </location>
</feature>
<organism evidence="9 10">
    <name type="scientific">Paenibacillus agilis</name>
    <dbReference type="NCBI Taxonomy" id="3020863"/>
    <lineage>
        <taxon>Bacteria</taxon>
        <taxon>Bacillati</taxon>
        <taxon>Bacillota</taxon>
        <taxon>Bacilli</taxon>
        <taxon>Bacillales</taxon>
        <taxon>Paenibacillaceae</taxon>
        <taxon>Paenibacillus</taxon>
    </lineage>
</organism>
<keyword evidence="3" id="KW-1003">Cell membrane</keyword>
<keyword evidence="5 7" id="KW-1133">Transmembrane helix</keyword>
<evidence type="ECO:0000256" key="4">
    <source>
        <dbReference type="ARBA" id="ARBA00022692"/>
    </source>
</evidence>
<dbReference type="CDD" id="cd06261">
    <property type="entry name" value="TM_PBP2"/>
    <property type="match status" value="1"/>
</dbReference>
<sequence>MRSQIYKTLRLSTFAMILLVLVVLFPRDLDISVVGFGMHVEYHFTWEKYAANIKTFFNGLFYEQTLGPTRFVGEKAEVAVIRTVGNSLAVIVTAFILSMGLGILKGIFDYQSSDRKTKWLGGMTTWLFQSIPDFLFILLYQWIAIKYFPFIRVFADEGWQAWLMPSLLLSIYPTFYIARITSASIASQEGMLYIKVAQAKGLTRTRIMYKHVLKNCMSTILSHLSSLFVYMLSNLLIIEYFMNYPGAADRLFTAIDYDIHYGAGAKYEPGVIIGICFCFMLLLVAAQLVSIISKYKNGLR</sequence>
<dbReference type="RefSeq" id="WP_144994398.1">
    <property type="nucleotide sequence ID" value="NZ_VNJK01000005.1"/>
</dbReference>
<dbReference type="InterPro" id="IPR035906">
    <property type="entry name" value="MetI-like_sf"/>
</dbReference>
<feature type="domain" description="ABC transmembrane type-1" evidence="8">
    <location>
        <begin position="84"/>
        <end position="290"/>
    </location>
</feature>
<evidence type="ECO:0000313" key="10">
    <source>
        <dbReference type="Proteomes" id="UP000318102"/>
    </source>
</evidence>
<keyword evidence="6 7" id="KW-0472">Membrane</keyword>
<name>A0A559IGZ5_9BACL</name>
<dbReference type="GO" id="GO:0005886">
    <property type="term" value="C:plasma membrane"/>
    <property type="evidence" value="ECO:0007669"/>
    <property type="project" value="UniProtKB-SubCell"/>
</dbReference>
<comment type="subcellular location">
    <subcellularLocation>
        <location evidence="1 7">Cell membrane</location>
        <topology evidence="1 7">Multi-pass membrane protein</topology>
    </subcellularLocation>
</comment>
<evidence type="ECO:0000259" key="8">
    <source>
        <dbReference type="PROSITE" id="PS50928"/>
    </source>
</evidence>
<evidence type="ECO:0000256" key="6">
    <source>
        <dbReference type="ARBA" id="ARBA00023136"/>
    </source>
</evidence>
<comment type="caution">
    <text evidence="9">The sequence shown here is derived from an EMBL/GenBank/DDBJ whole genome shotgun (WGS) entry which is preliminary data.</text>
</comment>
<dbReference type="SUPFAM" id="SSF161098">
    <property type="entry name" value="MetI-like"/>
    <property type="match status" value="1"/>
</dbReference>
<dbReference type="GO" id="GO:0055085">
    <property type="term" value="P:transmembrane transport"/>
    <property type="evidence" value="ECO:0007669"/>
    <property type="project" value="InterPro"/>
</dbReference>
<dbReference type="PANTHER" id="PTHR30465:SF44">
    <property type="entry name" value="ABC-TYPE DIPEPTIDE_OLIGOPEPTIDE TRANSPORT SYSTEM, PERMEASE COMPONENT"/>
    <property type="match status" value="1"/>
</dbReference>
<evidence type="ECO:0000256" key="7">
    <source>
        <dbReference type="RuleBase" id="RU363032"/>
    </source>
</evidence>
<dbReference type="PROSITE" id="PS50928">
    <property type="entry name" value="ABC_TM1"/>
    <property type="match status" value="1"/>
</dbReference>
<evidence type="ECO:0000313" key="9">
    <source>
        <dbReference type="EMBL" id="TVX86800.1"/>
    </source>
</evidence>
<feature type="transmembrane region" description="Helical" evidence="7">
    <location>
        <begin position="88"/>
        <end position="108"/>
    </location>
</feature>
<keyword evidence="2 7" id="KW-0813">Transport</keyword>
<feature type="transmembrane region" description="Helical" evidence="7">
    <location>
        <begin position="9"/>
        <end position="26"/>
    </location>
</feature>
<dbReference type="OrthoDB" id="2551456at2"/>
<reference evidence="9 10" key="1">
    <citation type="submission" date="2019-07" db="EMBL/GenBank/DDBJ databases">
        <authorList>
            <person name="Kim J."/>
        </authorList>
    </citation>
    <scope>NUCLEOTIDE SEQUENCE [LARGE SCALE GENOMIC DNA]</scope>
    <source>
        <strain evidence="9 10">N4</strain>
    </source>
</reference>
<dbReference type="InterPro" id="IPR000515">
    <property type="entry name" value="MetI-like"/>
</dbReference>
<protein>
    <submittedName>
        <fullName evidence="9">ABC transporter permease subunit</fullName>
    </submittedName>
</protein>